<keyword evidence="5" id="KW-1185">Reference proteome</keyword>
<feature type="transmembrane region" description="Helical" evidence="2">
    <location>
        <begin position="149"/>
        <end position="168"/>
    </location>
</feature>
<dbReference type="PANTHER" id="PTHR43471">
    <property type="entry name" value="ABC TRANSPORTER PERMEASE"/>
    <property type="match status" value="1"/>
</dbReference>
<proteinExistence type="predicted"/>
<gene>
    <name evidence="4" type="ORF">EV199_0043</name>
</gene>
<reference evidence="4 5" key="1">
    <citation type="submission" date="2019-02" db="EMBL/GenBank/DDBJ databases">
        <title>Genomic Encyclopedia of Type Strains, Phase IV (KMG-IV): sequencing the most valuable type-strain genomes for metagenomic binning, comparative biology and taxonomic classification.</title>
        <authorList>
            <person name="Goeker M."/>
        </authorList>
    </citation>
    <scope>NUCLEOTIDE SEQUENCE [LARGE SCALE GENOMIC DNA]</scope>
    <source>
        <strain evidence="4 5">DSM 18116</strain>
    </source>
</reference>
<dbReference type="InterPro" id="IPR029062">
    <property type="entry name" value="Class_I_gatase-like"/>
</dbReference>
<evidence type="ECO:0000259" key="3">
    <source>
        <dbReference type="Pfam" id="PF09822"/>
    </source>
</evidence>
<comment type="caution">
    <text evidence="4">The sequence shown here is derived from an EMBL/GenBank/DDBJ whole genome shotgun (WGS) entry which is preliminary data.</text>
</comment>
<feature type="transmembrane region" description="Helical" evidence="2">
    <location>
        <begin position="118"/>
        <end position="143"/>
    </location>
</feature>
<keyword evidence="2" id="KW-0472">Membrane</keyword>
<feature type="region of interest" description="Disordered" evidence="1">
    <location>
        <begin position="809"/>
        <end position="847"/>
    </location>
</feature>
<feature type="transmembrane region" description="Helical" evidence="2">
    <location>
        <begin position="263"/>
        <end position="289"/>
    </location>
</feature>
<dbReference type="InterPro" id="IPR019196">
    <property type="entry name" value="ABC_transp_unknown"/>
</dbReference>
<keyword evidence="2" id="KW-0812">Transmembrane</keyword>
<organism evidence="4 5">
    <name type="scientific">Pseudobacter ginsenosidimutans</name>
    <dbReference type="NCBI Taxonomy" id="661488"/>
    <lineage>
        <taxon>Bacteria</taxon>
        <taxon>Pseudomonadati</taxon>
        <taxon>Bacteroidota</taxon>
        <taxon>Chitinophagia</taxon>
        <taxon>Chitinophagales</taxon>
        <taxon>Chitinophagaceae</taxon>
        <taxon>Pseudobacter</taxon>
    </lineage>
</organism>
<feature type="transmembrane region" description="Helical" evidence="2">
    <location>
        <begin position="232"/>
        <end position="251"/>
    </location>
</feature>
<evidence type="ECO:0000256" key="2">
    <source>
        <dbReference type="SAM" id="Phobius"/>
    </source>
</evidence>
<dbReference type="Pfam" id="PF12679">
    <property type="entry name" value="ABC2_membrane_2"/>
    <property type="match status" value="1"/>
</dbReference>
<feature type="compositionally biased region" description="Polar residues" evidence="1">
    <location>
        <begin position="817"/>
        <end position="835"/>
    </location>
</feature>
<dbReference type="Proteomes" id="UP000293874">
    <property type="component" value="Unassembled WGS sequence"/>
</dbReference>
<dbReference type="Pfam" id="PF09822">
    <property type="entry name" value="ABC_transp_aux"/>
    <property type="match status" value="1"/>
</dbReference>
<feature type="domain" description="ABC-type uncharacterised transport system" evidence="3">
    <location>
        <begin position="460"/>
        <end position="644"/>
    </location>
</feature>
<feature type="compositionally biased region" description="Low complexity" evidence="1">
    <location>
        <begin position="678"/>
        <end position="708"/>
    </location>
</feature>
<dbReference type="AlphaFoldDB" id="A0A4Q7N0S2"/>
<keyword evidence="2" id="KW-1133">Transmembrane helix</keyword>
<dbReference type="SUPFAM" id="SSF52317">
    <property type="entry name" value="Class I glutamine amidotransferase-like"/>
    <property type="match status" value="1"/>
</dbReference>
<protein>
    <submittedName>
        <fullName evidence="4">ABC-type transport system involved in multi-copper enzyme maturation permease subunit</fullName>
    </submittedName>
</protein>
<feature type="transmembrane region" description="Helical" evidence="2">
    <location>
        <begin position="943"/>
        <end position="961"/>
    </location>
</feature>
<evidence type="ECO:0000256" key="1">
    <source>
        <dbReference type="SAM" id="MobiDB-lite"/>
    </source>
</evidence>
<feature type="transmembrane region" description="Helical" evidence="2">
    <location>
        <begin position="20"/>
        <end position="39"/>
    </location>
</feature>
<evidence type="ECO:0000313" key="4">
    <source>
        <dbReference type="EMBL" id="RZS74199.1"/>
    </source>
</evidence>
<dbReference type="RefSeq" id="WP_130538677.1">
    <property type="nucleotide sequence ID" value="NZ_CP042431.1"/>
</dbReference>
<feature type="transmembrane region" description="Helical" evidence="2">
    <location>
        <begin position="180"/>
        <end position="200"/>
    </location>
</feature>
<name>A0A4Q7N0S2_9BACT</name>
<evidence type="ECO:0000313" key="5">
    <source>
        <dbReference type="Proteomes" id="UP000293874"/>
    </source>
</evidence>
<dbReference type="EMBL" id="SGXA01000001">
    <property type="protein sequence ID" value="RZS74199.1"/>
    <property type="molecule type" value="Genomic_DNA"/>
</dbReference>
<feature type="region of interest" description="Disordered" evidence="1">
    <location>
        <begin position="667"/>
        <end position="718"/>
    </location>
</feature>
<dbReference type="GO" id="GO:0005886">
    <property type="term" value="C:plasma membrane"/>
    <property type="evidence" value="ECO:0007669"/>
    <property type="project" value="UniProtKB-SubCell"/>
</dbReference>
<dbReference type="GO" id="GO:0140359">
    <property type="term" value="F:ABC-type transporter activity"/>
    <property type="evidence" value="ECO:0007669"/>
    <property type="project" value="InterPro"/>
</dbReference>
<accession>A0A4Q7N0S2</accession>
<sequence length="966" mass="107734">MKTIKRVAGTELRTLFYSPIAWFVLVVFLVQCGIVYFNSIEQIATQQEMGGIRMRFISNLMNRVFVGRGGIFNSIMQNLYLFIPLLTMGLISRETSSGTIRLLYSSPIKVRDIILGKYFAMMLYSLLMVAIVAIFVILGMFHVQDVDKGMLLTSLVGFYLLLCAYSAIGLFMSCLTTYQIVAAVCTFVMIGVLGYIGSVWQNIEFVRDITYFLSISGRTEKMLRGLLTTKDVIYFIVIIYIFIGLSILKIRSGMESKPALVKAGRYIGVVAIGLFVGYISSLPSLIGYYDATSIKVNTVRPNVQKIIEDLGEDPLEVTVYNNLLGSAAQMGQESFHNVLLSTWEHYQRFKKGHNIKINKTITYYDSTLDNQYMMSGYEGKSIKEIAEQQAKVQGLKMKNIKTPEEIRKIIDLRPELNRFVMQLKYKDRTTFLRIYDDQFVWPGETEVAAAFKRLQMAKLPKVAFLTGNMERSILRKSDREYMKMASSKPFRNSLLNQGFDVDTLTLETQEVPTDVAILVIADPKQDFTEATLTHLKQYLDRGGNLLIAAEPVKDSPLQPLLKEMGVELLDGQIVQEDKDYQPNQVRPDLTPFAASLSKYLDKMQKDTLTAKVSMTGVSALRYVNTGNFDIHPLLMSDPKFSWNRVKDLDPETMTSASGGVMMISMGGLGGPDEEEPVTTGPAKRTTAKPAAPKSTTTQQKATTGATDANTMAERKKKVDSIKTVMDGIKNGAGTDEEKQKKMIEVMAKLEKENPISPAQKKTRDSVHTLINGIMTGSGTPEEKQKSVGELMQKIRAKSMEQSKTLQTKLQAQPEKPQVTQVKTSPQPVASSNTAAAVSEGPRGRRRDLSGTITFAPQDGDVKGPLPTALSLTRKVNGKEQRIVVTGDADFLKNGNFSQSNFVFGTTMFSFLAYGEFPIDTWRPERNDKSVNVTTDQVSALKLTFLWGLPAALIAFAAILLIRRKRK</sequence>
<dbReference type="OrthoDB" id="614056at2"/>